<feature type="transmembrane region" description="Helical" evidence="2">
    <location>
        <begin position="861"/>
        <end position="881"/>
    </location>
</feature>
<dbReference type="CDD" id="cd20707">
    <property type="entry name" value="MIX_III"/>
    <property type="match status" value="1"/>
</dbReference>
<feature type="coiled-coil region" evidence="1">
    <location>
        <begin position="555"/>
        <end position="620"/>
    </location>
</feature>
<comment type="caution">
    <text evidence="4">The sequence shown here is derived from an EMBL/GenBank/DDBJ whole genome shotgun (WGS) entry which is preliminary data.</text>
</comment>
<dbReference type="Proteomes" id="UP000319483">
    <property type="component" value="Unassembled WGS sequence"/>
</dbReference>
<feature type="domain" description="Toxin VasX N-terminal region" evidence="3">
    <location>
        <begin position="10"/>
        <end position="179"/>
    </location>
</feature>
<keyword evidence="1" id="KW-0175">Coiled coil</keyword>
<keyword evidence="2" id="KW-0472">Membrane</keyword>
<evidence type="ECO:0000256" key="1">
    <source>
        <dbReference type="SAM" id="Coils"/>
    </source>
</evidence>
<proteinExistence type="predicted"/>
<dbReference type="InterPro" id="IPR046864">
    <property type="entry name" value="VasX_N"/>
</dbReference>
<evidence type="ECO:0000256" key="2">
    <source>
        <dbReference type="SAM" id="Phobius"/>
    </source>
</evidence>
<dbReference type="RefSeq" id="WP_144091002.1">
    <property type="nucleotide sequence ID" value="NZ_VMHM01000001.1"/>
</dbReference>
<keyword evidence="2" id="KW-1133">Transmembrane helix</keyword>
<reference evidence="4 5" key="1">
    <citation type="submission" date="2019-07" db="EMBL/GenBank/DDBJ databases">
        <title>Gilliamella genomes.</title>
        <authorList>
            <person name="Zheng H."/>
        </authorList>
    </citation>
    <scope>NUCLEOTIDE SEQUENCE [LARGE SCALE GENOMIC DNA]</scope>
    <source>
        <strain evidence="4 5">W8127</strain>
    </source>
</reference>
<evidence type="ECO:0000259" key="3">
    <source>
        <dbReference type="Pfam" id="PF20249"/>
    </source>
</evidence>
<sequence length="1259" mass="147175">MITEQEKSNCGCQSDGLAIYPVRYTAVPTYINRPKPSWANLEGVTDIPLNDDYQYHIRRIKEGFIYVYSPLFLYVDKQSATIDDLDQSWTIYKVDDQGRLKKLSNLHQAQNSYNQSMDYRCPTLEKYPNIVSFITIPDAKYHEKVYIAYSELAWTEELLLECTKEPLPRMQEINIKQWLSQQQHSSATIATEQSLKQILDYDFEFIEQKLLPDNQRGNGIYPEIYETEQQRKDKAIFYKEITKINTNSSYPHPHYDPYPYSNNSQIMGYTTKHSLKYIFRKDNLKLNSTHQYWLPFKRTPIMVAPGTDTRKIFLEEYQNNLHTLLKNMKSYSAQDGAPMILAIEDALGVAQDLNEYYNDIYGHFGQFQQEAEMELDVKKCMVKIRSYVASKVAQKDYDFAAYKDEYYQLIDKKINIDDHDYQKTIYNQRFNKMQPLGAYYASITPRNINSKEQLAQLKSPIKRQFYEMVHSYIILVKDYFYGKPFGHRYYQKFMNYLKFNRYKADDYYITNHYRLNDHEKRDYYQDSIYGKLIKYSSFVVDASPEETKQTTLILHDVYQELVKDYETNQEELKKEFDQQVDKALEKYTQRLDSKDFDVILNELNSEVDRIANERAKQLIRWLEQSHYLITINDLSYENKIEIDGKDELWKKYKAQIDKDIEEALKQDEITEDELEHFNSFNINGFYFQAIYARTTHGLENCETGRQFNQKMSDPEILKDIDFKSDVYIKLRKTHFALLAFQAYFGDHDNIMDVIKNIRNMVDQEKEKEYKQKAIEMLTIKGLASFTLQVRKSSLIYEYIYELKKIQQKANLNYITLDTRYGKNFFVTRFFSDYNSAGMTQSFYLWMYDNLIKKCKAIGNGLFSMGAVIAEAAILSLAGVVWKTSTLYAHLKYELIEALTTFKSACFTGVDIGGGFKLISTAYSAEVKKLIKDIRDSLNQVIENIDKRFYKQLIEIEHVFKKTLNITMKIFPHTPRKEFTQKQLYASNARLAFLVGAFEVYNWQYVMDKKPNIFANDVDILTEQATATGSLIAAGADFTASACQALGKRSSVFVYSKLSFGVFTGIVSFISSGRMFRNICQEYELGNNASLFFAGVAGLLYLGSGTAFSLLGMSYKYAWVQTLLESKLPLIADKMARRFGSKGVQKAFNLFAMRAILFRFAGILGLVAFVLELLYDYFADDEIQVWITYSSLGIRKGDLKFRMTFEQRAAFEQIEQLVDRIQQETGINLSKVDKKAIENIKQDYEDIILISQNNLLKWLI</sequence>
<feature type="transmembrane region" description="Helical" evidence="2">
    <location>
        <begin position="1051"/>
        <end position="1070"/>
    </location>
</feature>
<dbReference type="NCBIfam" id="NF041559">
    <property type="entry name" value="BTH_I2691_fam"/>
    <property type="match status" value="1"/>
</dbReference>
<feature type="transmembrane region" description="Helical" evidence="2">
    <location>
        <begin position="1155"/>
        <end position="1174"/>
    </location>
</feature>
<dbReference type="Pfam" id="PF20249">
    <property type="entry name" value="VasX_N"/>
    <property type="match status" value="1"/>
</dbReference>
<dbReference type="EMBL" id="VMHM01000001">
    <property type="protein sequence ID" value="TSK06299.1"/>
    <property type="molecule type" value="Genomic_DNA"/>
</dbReference>
<keyword evidence="2" id="KW-0812">Transmembrane</keyword>
<protein>
    <recommendedName>
        <fullName evidence="3">Toxin VasX N-terminal region domain-containing protein</fullName>
    </recommendedName>
</protein>
<organism evidence="4 5">
    <name type="scientific">Gilliamella apicola</name>
    <dbReference type="NCBI Taxonomy" id="1196095"/>
    <lineage>
        <taxon>Bacteria</taxon>
        <taxon>Pseudomonadati</taxon>
        <taxon>Pseudomonadota</taxon>
        <taxon>Gammaproteobacteria</taxon>
        <taxon>Orbales</taxon>
        <taxon>Orbaceae</taxon>
        <taxon>Gilliamella</taxon>
    </lineage>
</organism>
<accession>A0A556SYS4</accession>
<dbReference type="AlphaFoldDB" id="A0A556SYS4"/>
<evidence type="ECO:0000313" key="5">
    <source>
        <dbReference type="Proteomes" id="UP000319483"/>
    </source>
</evidence>
<gene>
    <name evidence="4" type="ORF">FPQ15_00230</name>
</gene>
<evidence type="ECO:0000313" key="4">
    <source>
        <dbReference type="EMBL" id="TSK06299.1"/>
    </source>
</evidence>
<dbReference type="InterPro" id="IPR048126">
    <property type="entry name" value="Toxin_VasX"/>
</dbReference>
<name>A0A556SYS4_9GAMM</name>
<feature type="transmembrane region" description="Helical" evidence="2">
    <location>
        <begin position="1090"/>
        <end position="1110"/>
    </location>
</feature>